<evidence type="ECO:0000256" key="5">
    <source>
        <dbReference type="ARBA" id="ARBA00022840"/>
    </source>
</evidence>
<feature type="domain" description="Glutamine amidotransferase type-2" evidence="12">
    <location>
        <begin position="2"/>
        <end position="215"/>
    </location>
</feature>
<comment type="similarity">
    <text evidence="2">Belongs to the asparagine synthetase family.</text>
</comment>
<feature type="binding site" evidence="10">
    <location>
        <position position="103"/>
    </location>
    <ligand>
        <name>L-glutamine</name>
        <dbReference type="ChEBI" id="CHEBI:58359"/>
    </ligand>
</feature>
<dbReference type="InterPro" id="IPR033738">
    <property type="entry name" value="AsnB_N"/>
</dbReference>
<dbReference type="Gene3D" id="3.60.20.10">
    <property type="entry name" value="Glutamine Phosphoribosylpyrophosphate, subunit 1, domain 1"/>
    <property type="match status" value="1"/>
</dbReference>
<dbReference type="OrthoDB" id="9763290at2"/>
<evidence type="ECO:0000256" key="7">
    <source>
        <dbReference type="ARBA" id="ARBA00022962"/>
    </source>
</evidence>
<feature type="binding site" evidence="10">
    <location>
        <position position="295"/>
    </location>
    <ligand>
        <name>ATP</name>
        <dbReference type="ChEBI" id="CHEBI:30616"/>
    </ligand>
</feature>
<dbReference type="SUPFAM" id="SSF56235">
    <property type="entry name" value="N-terminal nucleophile aminohydrolases (Ntn hydrolases)"/>
    <property type="match status" value="1"/>
</dbReference>
<dbReference type="PIRSF" id="PIRSF001589">
    <property type="entry name" value="Asn_synthetase_glu-h"/>
    <property type="match status" value="1"/>
</dbReference>
<dbReference type="SUPFAM" id="SSF52402">
    <property type="entry name" value="Adenine nucleotide alpha hydrolases-like"/>
    <property type="match status" value="1"/>
</dbReference>
<evidence type="ECO:0000313" key="14">
    <source>
        <dbReference type="Proteomes" id="UP000198282"/>
    </source>
</evidence>
<comment type="pathway">
    <text evidence="1">Amino-acid biosynthesis; L-asparagine biosynthesis; L-asparagine from L-aspartate (L-Gln route): step 1/1.</text>
</comment>
<dbReference type="InterPro" id="IPR014729">
    <property type="entry name" value="Rossmann-like_a/b/a_fold"/>
</dbReference>
<evidence type="ECO:0000256" key="6">
    <source>
        <dbReference type="ARBA" id="ARBA00022888"/>
    </source>
</evidence>
<dbReference type="CDD" id="cd01991">
    <property type="entry name" value="Asn_synthase_B_C"/>
    <property type="match status" value="1"/>
</dbReference>
<keyword evidence="7 9" id="KW-0315">Glutamine amidotransferase</keyword>
<accession>A0A239ELB7</accession>
<dbReference type="AlphaFoldDB" id="A0A239ELB7"/>
<keyword evidence="4 10" id="KW-0547">Nucleotide-binding</keyword>
<evidence type="ECO:0000256" key="3">
    <source>
        <dbReference type="ARBA" id="ARBA00012737"/>
    </source>
</evidence>
<dbReference type="PANTHER" id="PTHR43284:SF1">
    <property type="entry name" value="ASPARAGINE SYNTHETASE"/>
    <property type="match status" value="1"/>
</dbReference>
<feature type="binding site" evidence="10">
    <location>
        <position position="262"/>
    </location>
    <ligand>
        <name>ATP</name>
        <dbReference type="ChEBI" id="CHEBI:30616"/>
    </ligand>
</feature>
<evidence type="ECO:0000256" key="10">
    <source>
        <dbReference type="PIRSR" id="PIRSR001589-2"/>
    </source>
</evidence>
<evidence type="ECO:0000256" key="4">
    <source>
        <dbReference type="ARBA" id="ARBA00022741"/>
    </source>
</evidence>
<dbReference type="Gene3D" id="3.40.50.620">
    <property type="entry name" value="HUPs"/>
    <property type="match status" value="1"/>
</dbReference>
<keyword evidence="14" id="KW-1185">Reference proteome</keyword>
<reference evidence="13 14" key="1">
    <citation type="submission" date="2017-06" db="EMBL/GenBank/DDBJ databases">
        <authorList>
            <person name="Kim H.J."/>
            <person name="Triplett B.A."/>
        </authorList>
    </citation>
    <scope>NUCLEOTIDE SEQUENCE [LARGE SCALE GENOMIC DNA]</scope>
    <source>
        <strain evidence="13 14">CGMCC 4.2132</strain>
    </source>
</reference>
<dbReference type="GO" id="GO:0005524">
    <property type="term" value="F:ATP binding"/>
    <property type="evidence" value="ECO:0007669"/>
    <property type="project" value="UniProtKB-KW"/>
</dbReference>
<evidence type="ECO:0000256" key="8">
    <source>
        <dbReference type="ARBA" id="ARBA00048741"/>
    </source>
</evidence>
<dbReference type="Proteomes" id="UP000198282">
    <property type="component" value="Unassembled WGS sequence"/>
</dbReference>
<sequence length="623" mass="69496">MCGIVGWVDFARDLRRETATIRAMTATMALRGPDAEGIWLDQNAGLGHRRLAVIDLAHGAQPMTVERDGKVIATITYSGEVYNFAELREELRGHGHRFRTTSDTEVVLNAYLQWGESFVDHLVGMFAFGLWDAVEHRLLLVRDRLGVKPLYYRPTPDGVMFASELKGILAHPAAPAEMDSDGLRELMSFAGTPGHAIYRGVYEVLPGELIRVDDRGLHRRRYWQLTTSEHQDDLPTTIRTVRDLLEEITAQQLVADVPLCVLLSGGLDSSALTALAQHSSRGTDGGAAALRSFSVDFAGQTDNFRPDDLRSAHDLPFIRDMVAHAGTVHTDIMLDAGDLMDPINRSRTFIAGDLPSAFGDMTVSLYLLFRAVREHSTVALSGESADEVFGGYRWFHDPALVNADTFPWMAALNPSDEGGSQSSMSLFEPGLTKSLDLVGYRDAAYRQALAEVEHLPGADATERRMREISYLNLTRFLRGMLDRKDRTSMANGLEVRVPFCDHRLVQYMYNVPWAMKTFDGREKSLLRAAVADLLPASILERRKSAYPTVQDPAYDPALRVRLNAALDDRDSPLLPLLDTDMTRMLGSFAYEETELATIARRGVEMVLSLEEWLRRSPVRIILD</sequence>
<evidence type="ECO:0000256" key="11">
    <source>
        <dbReference type="PIRSR" id="PIRSR001589-3"/>
    </source>
</evidence>
<proteinExistence type="inferred from homology"/>
<dbReference type="InterPro" id="IPR051786">
    <property type="entry name" value="ASN_synthetase/amidase"/>
</dbReference>
<dbReference type="CDD" id="cd00712">
    <property type="entry name" value="AsnB"/>
    <property type="match status" value="1"/>
</dbReference>
<evidence type="ECO:0000313" key="13">
    <source>
        <dbReference type="EMBL" id="SNS45058.1"/>
    </source>
</evidence>
<dbReference type="InterPro" id="IPR006426">
    <property type="entry name" value="Asn_synth_AEB"/>
</dbReference>
<dbReference type="InterPro" id="IPR017932">
    <property type="entry name" value="GATase_2_dom"/>
</dbReference>
<keyword evidence="5 10" id="KW-0067">ATP-binding</keyword>
<dbReference type="EMBL" id="FZOD01000009">
    <property type="protein sequence ID" value="SNS45058.1"/>
    <property type="molecule type" value="Genomic_DNA"/>
</dbReference>
<name>A0A239ELB7_9ACTN</name>
<keyword evidence="6 9" id="KW-0061">Asparagine biosynthesis</keyword>
<comment type="catalytic activity">
    <reaction evidence="8">
        <text>L-aspartate + L-glutamine + ATP + H2O = L-asparagine + L-glutamate + AMP + diphosphate + H(+)</text>
        <dbReference type="Rhea" id="RHEA:12228"/>
        <dbReference type="ChEBI" id="CHEBI:15377"/>
        <dbReference type="ChEBI" id="CHEBI:15378"/>
        <dbReference type="ChEBI" id="CHEBI:29985"/>
        <dbReference type="ChEBI" id="CHEBI:29991"/>
        <dbReference type="ChEBI" id="CHEBI:30616"/>
        <dbReference type="ChEBI" id="CHEBI:33019"/>
        <dbReference type="ChEBI" id="CHEBI:58048"/>
        <dbReference type="ChEBI" id="CHEBI:58359"/>
        <dbReference type="ChEBI" id="CHEBI:456215"/>
        <dbReference type="EC" id="6.3.5.4"/>
    </reaction>
</comment>
<dbReference type="EC" id="6.3.5.4" evidence="3"/>
<dbReference type="InterPro" id="IPR029055">
    <property type="entry name" value="Ntn_hydrolases_N"/>
</dbReference>
<gene>
    <name evidence="13" type="ORF">SAMN05216276_1009194</name>
</gene>
<feature type="site" description="Important for beta-aspartyl-AMP intermediate formation" evidence="11">
    <location>
        <position position="383"/>
    </location>
</feature>
<dbReference type="GO" id="GO:0006529">
    <property type="term" value="P:asparagine biosynthetic process"/>
    <property type="evidence" value="ECO:0007669"/>
    <property type="project" value="UniProtKB-KW"/>
</dbReference>
<evidence type="ECO:0000256" key="2">
    <source>
        <dbReference type="ARBA" id="ARBA00005752"/>
    </source>
</evidence>
<dbReference type="PANTHER" id="PTHR43284">
    <property type="entry name" value="ASPARAGINE SYNTHETASE (GLUTAMINE-HYDROLYZING)"/>
    <property type="match status" value="1"/>
</dbReference>
<dbReference type="Pfam" id="PF00733">
    <property type="entry name" value="Asn_synthase"/>
    <property type="match status" value="1"/>
</dbReference>
<dbReference type="GO" id="GO:0004066">
    <property type="term" value="F:asparagine synthase (glutamine-hydrolyzing) activity"/>
    <property type="evidence" value="ECO:0007669"/>
    <property type="project" value="UniProtKB-EC"/>
</dbReference>
<dbReference type="RefSeq" id="WP_089207400.1">
    <property type="nucleotide sequence ID" value="NZ_FZOD01000009.1"/>
</dbReference>
<evidence type="ECO:0000259" key="12">
    <source>
        <dbReference type="PROSITE" id="PS51278"/>
    </source>
</evidence>
<feature type="active site" description="For GATase activity" evidence="9">
    <location>
        <position position="2"/>
    </location>
</feature>
<dbReference type="Pfam" id="PF13537">
    <property type="entry name" value="GATase_7"/>
    <property type="match status" value="1"/>
</dbReference>
<dbReference type="GO" id="GO:0005829">
    <property type="term" value="C:cytosol"/>
    <property type="evidence" value="ECO:0007669"/>
    <property type="project" value="TreeGrafter"/>
</dbReference>
<feature type="binding site" evidence="10">
    <location>
        <begin position="381"/>
        <end position="382"/>
    </location>
    <ligand>
        <name>ATP</name>
        <dbReference type="ChEBI" id="CHEBI:30616"/>
    </ligand>
</feature>
<evidence type="ECO:0000256" key="9">
    <source>
        <dbReference type="PIRSR" id="PIRSR001589-1"/>
    </source>
</evidence>
<organism evidence="13 14">
    <name type="scientific">Streptosporangium subroseum</name>
    <dbReference type="NCBI Taxonomy" id="106412"/>
    <lineage>
        <taxon>Bacteria</taxon>
        <taxon>Bacillati</taxon>
        <taxon>Actinomycetota</taxon>
        <taxon>Actinomycetes</taxon>
        <taxon>Streptosporangiales</taxon>
        <taxon>Streptosporangiaceae</taxon>
        <taxon>Streptosporangium</taxon>
    </lineage>
</organism>
<dbReference type="NCBIfam" id="TIGR01536">
    <property type="entry name" value="asn_synth_AEB"/>
    <property type="match status" value="1"/>
</dbReference>
<dbReference type="PROSITE" id="PS51278">
    <property type="entry name" value="GATASE_TYPE_2"/>
    <property type="match status" value="1"/>
</dbReference>
<protein>
    <recommendedName>
        <fullName evidence="3">asparagine synthase (glutamine-hydrolyzing)</fullName>
        <ecNumber evidence="3">6.3.5.4</ecNumber>
    </recommendedName>
</protein>
<evidence type="ECO:0000256" key="1">
    <source>
        <dbReference type="ARBA" id="ARBA00005187"/>
    </source>
</evidence>
<dbReference type="InterPro" id="IPR001962">
    <property type="entry name" value="Asn_synthase"/>
</dbReference>
<keyword evidence="9" id="KW-0028">Amino-acid biosynthesis</keyword>